<dbReference type="PANTHER" id="PTHR28174:SF1">
    <property type="entry name" value="LARGE RIBOSOMAL SUBUNIT PROTEIN BL31M"/>
    <property type="match status" value="1"/>
</dbReference>
<feature type="compositionally biased region" description="Basic residues" evidence="1">
    <location>
        <begin position="90"/>
        <end position="99"/>
    </location>
</feature>
<feature type="compositionally biased region" description="Basic and acidic residues" evidence="1">
    <location>
        <begin position="19"/>
        <end position="30"/>
    </location>
</feature>
<evidence type="ECO:0000256" key="1">
    <source>
        <dbReference type="SAM" id="MobiDB-lite"/>
    </source>
</evidence>
<dbReference type="GO" id="GO:0005762">
    <property type="term" value="C:mitochondrial large ribosomal subunit"/>
    <property type="evidence" value="ECO:0007669"/>
    <property type="project" value="InterPro"/>
</dbReference>
<organism evidence="2 3">
    <name type="scientific">Apiotrichum porosum</name>
    <dbReference type="NCBI Taxonomy" id="105984"/>
    <lineage>
        <taxon>Eukaryota</taxon>
        <taxon>Fungi</taxon>
        <taxon>Dikarya</taxon>
        <taxon>Basidiomycota</taxon>
        <taxon>Agaricomycotina</taxon>
        <taxon>Tremellomycetes</taxon>
        <taxon>Trichosporonales</taxon>
        <taxon>Trichosporonaceae</taxon>
        <taxon>Apiotrichum</taxon>
    </lineage>
</organism>
<evidence type="ECO:0000313" key="2">
    <source>
        <dbReference type="EMBL" id="RSH79666.1"/>
    </source>
</evidence>
<keyword evidence="3" id="KW-1185">Reference proteome</keyword>
<proteinExistence type="predicted"/>
<reference evidence="2 3" key="1">
    <citation type="submission" date="2018-11" db="EMBL/GenBank/DDBJ databases">
        <title>Genome sequence of Apiotrichum porosum DSM 27194.</title>
        <authorList>
            <person name="Aliyu H."/>
            <person name="Gorte O."/>
            <person name="Ochsenreither K."/>
        </authorList>
    </citation>
    <scope>NUCLEOTIDE SEQUENCE [LARGE SCALE GENOMIC DNA]</scope>
    <source>
        <strain evidence="2 3">DSM 27194</strain>
    </source>
</reference>
<dbReference type="RefSeq" id="XP_028474775.1">
    <property type="nucleotide sequence ID" value="XM_028624607.1"/>
</dbReference>
<dbReference type="InterPro" id="IPR034600">
    <property type="entry name" value="Ribosomal_bL31m"/>
</dbReference>
<dbReference type="PANTHER" id="PTHR28174">
    <property type="entry name" value="54S RIBOSOMAL PROTEIN L36, MITOCHONDRIAL"/>
    <property type="match status" value="1"/>
</dbReference>
<comment type="caution">
    <text evidence="2">The sequence shown here is derived from an EMBL/GenBank/DDBJ whole genome shotgun (WGS) entry which is preliminary data.</text>
</comment>
<dbReference type="Proteomes" id="UP000279236">
    <property type="component" value="Unassembled WGS sequence"/>
</dbReference>
<protein>
    <submittedName>
        <fullName evidence="2">Uncharacterized protein</fullName>
    </submittedName>
</protein>
<gene>
    <name evidence="2" type="ORF">EHS24_009318</name>
</gene>
<dbReference type="GO" id="GO:0032543">
    <property type="term" value="P:mitochondrial translation"/>
    <property type="evidence" value="ECO:0007669"/>
    <property type="project" value="InterPro"/>
</dbReference>
<evidence type="ECO:0000313" key="3">
    <source>
        <dbReference type="Proteomes" id="UP000279236"/>
    </source>
</evidence>
<accession>A0A427XLD5</accession>
<dbReference type="GeneID" id="39593861"/>
<sequence length="99" mass="10606">MINRLTRDVTNNPLWQPGSERRGLGDSGVEEGRVGRFRRMFEGTDAAAAAPTADGAAAPASGSQFAEADLSWMSEGAKEETLSDKQRQGPQKKKGKGKK</sequence>
<feature type="region of interest" description="Disordered" evidence="1">
    <location>
        <begin position="1"/>
        <end position="30"/>
    </location>
</feature>
<feature type="region of interest" description="Disordered" evidence="1">
    <location>
        <begin position="47"/>
        <end position="99"/>
    </location>
</feature>
<dbReference type="STRING" id="105984.A0A427XLD5"/>
<name>A0A427XLD5_9TREE</name>
<dbReference type="GO" id="GO:0003735">
    <property type="term" value="F:structural constituent of ribosome"/>
    <property type="evidence" value="ECO:0007669"/>
    <property type="project" value="InterPro"/>
</dbReference>
<dbReference type="AlphaFoldDB" id="A0A427XLD5"/>
<dbReference type="EMBL" id="RSCE01000009">
    <property type="protein sequence ID" value="RSH79666.1"/>
    <property type="molecule type" value="Genomic_DNA"/>
</dbReference>
<feature type="compositionally biased region" description="Low complexity" evidence="1">
    <location>
        <begin position="47"/>
        <end position="60"/>
    </location>
</feature>
<feature type="compositionally biased region" description="Basic and acidic residues" evidence="1">
    <location>
        <begin position="76"/>
        <end position="87"/>
    </location>
</feature>